<organism evidence="1 2">
    <name type="scientific">Rhizophagus irregularis</name>
    <dbReference type="NCBI Taxonomy" id="588596"/>
    <lineage>
        <taxon>Eukaryota</taxon>
        <taxon>Fungi</taxon>
        <taxon>Fungi incertae sedis</taxon>
        <taxon>Mucoromycota</taxon>
        <taxon>Glomeromycotina</taxon>
        <taxon>Glomeromycetes</taxon>
        <taxon>Glomerales</taxon>
        <taxon>Glomeraceae</taxon>
        <taxon>Rhizophagus</taxon>
    </lineage>
</organism>
<reference evidence="1" key="1">
    <citation type="submission" date="2020-05" db="EMBL/GenBank/DDBJ databases">
        <authorList>
            <person name="Rincon C."/>
            <person name="Sanders R I."/>
            <person name="Robbins C."/>
            <person name="Chaturvedi A."/>
        </authorList>
    </citation>
    <scope>NUCLEOTIDE SEQUENCE</scope>
    <source>
        <strain evidence="1">CHB12</strain>
    </source>
</reference>
<sequence length="348" mass="40118">MESLSSELKVEIFKYVSRPMSLILINRNWYSTSQNPHARAEWLIYKYGRAHVLFHAIRLGNFATVEVVQTLLAKKAIISRYIVQRLMMQFGTYDQRLIEMRIKYNTNIKAPKNKPWASDLPLSVFTKLITEATNELKLNFTIRGNDLELFHYLTAGAHAIDQAPPILLKNLQEIEDLILNKKFIPFPSRPRLTTAYQHSVGVTEQFPSQDGYENKLEINLISRAILIHPELVTLWKKIGYNEVCSDMNGLVVKGFFVVCFPPNPIKTWVCPSSDTVAGKLQKLINLGFQLTDNIIEDLIKMFKSQMKTIGESLLNSFIKIRGNSIPPIVETTLIEIRKTKKKRRKRKR</sequence>
<dbReference type="AlphaFoldDB" id="A0A2I1EHL5"/>
<dbReference type="VEuPathDB" id="FungiDB:FUN_011942"/>
<comment type="caution">
    <text evidence="1">The sequence shown here is derived from an EMBL/GenBank/DDBJ whole genome shotgun (WGS) entry which is preliminary data.</text>
</comment>
<dbReference type="VEuPathDB" id="FungiDB:RhiirA1_528508"/>
<dbReference type="VEuPathDB" id="FungiDB:RhiirFUN_016543"/>
<dbReference type="EMBL" id="CAGKOT010000042">
    <property type="protein sequence ID" value="CAB5380210.1"/>
    <property type="molecule type" value="Genomic_DNA"/>
</dbReference>
<proteinExistence type="predicted"/>
<accession>A0A2I1EHL5</accession>
<name>A0A2I1EHL5_9GLOM</name>
<dbReference type="OrthoDB" id="270318at2759"/>
<evidence type="ECO:0000313" key="2">
    <source>
        <dbReference type="Proteomes" id="UP000684084"/>
    </source>
</evidence>
<dbReference type="Proteomes" id="UP000684084">
    <property type="component" value="Unassembled WGS sequence"/>
</dbReference>
<gene>
    <name evidence="1" type="ORF">CHRIB12_LOCUS16973</name>
</gene>
<protein>
    <submittedName>
        <fullName evidence="1">Uncharacterized protein</fullName>
    </submittedName>
</protein>
<evidence type="ECO:0000313" key="1">
    <source>
        <dbReference type="EMBL" id="CAB5380210.1"/>
    </source>
</evidence>